<accession>A0ACC3B211</accession>
<dbReference type="EMBL" id="JAOPJF010000033">
    <property type="protein sequence ID" value="KAK1144139.1"/>
    <property type="molecule type" value="Genomic_DNA"/>
</dbReference>
<proteinExistence type="predicted"/>
<gene>
    <name evidence="1" type="ORF">N8T08_005801</name>
</gene>
<evidence type="ECO:0000313" key="1">
    <source>
        <dbReference type="EMBL" id="KAK1144139.1"/>
    </source>
</evidence>
<organism evidence="1 2">
    <name type="scientific">Aspergillus melleus</name>
    <dbReference type="NCBI Taxonomy" id="138277"/>
    <lineage>
        <taxon>Eukaryota</taxon>
        <taxon>Fungi</taxon>
        <taxon>Dikarya</taxon>
        <taxon>Ascomycota</taxon>
        <taxon>Pezizomycotina</taxon>
        <taxon>Eurotiomycetes</taxon>
        <taxon>Eurotiomycetidae</taxon>
        <taxon>Eurotiales</taxon>
        <taxon>Aspergillaceae</taxon>
        <taxon>Aspergillus</taxon>
        <taxon>Aspergillus subgen. Circumdati</taxon>
    </lineage>
</organism>
<reference evidence="1 2" key="1">
    <citation type="journal article" date="2023" name="ACS Omega">
        <title>Identification of the Neoaspergillic Acid Biosynthesis Gene Cluster by Establishing an In Vitro CRISPR-Ribonucleoprotein Genetic System in Aspergillus melleus.</title>
        <authorList>
            <person name="Yuan B."/>
            <person name="Grau M.F."/>
            <person name="Murata R.M."/>
            <person name="Torok T."/>
            <person name="Venkateswaran K."/>
            <person name="Stajich J.E."/>
            <person name="Wang C.C.C."/>
        </authorList>
    </citation>
    <scope>NUCLEOTIDE SEQUENCE [LARGE SCALE GENOMIC DNA]</scope>
    <source>
        <strain evidence="1 2">IMV 1140</strain>
    </source>
</reference>
<dbReference type="Proteomes" id="UP001177260">
    <property type="component" value="Unassembled WGS sequence"/>
</dbReference>
<keyword evidence="2" id="KW-1185">Reference proteome</keyword>
<sequence length="718" mass="82876">MPTFQFPQYIHAHLKEIISKLDYILQVLQTHAQEAIDPLVRSLHDLFREPLLTIGASETIPPPSFADSFPFLELDSYHQFISAFNPPEFLDGLHLSFLDYTRSIHSRFLEIDQSVKPLLPPFYLSIALLSKALVPLIVMVFHPARLTSFLVGVATHLIIFNRGEWDRSSPKIAVTFGAIAVVSTLLFFNFKGWSLILFSQISALYVSGILLSILLYRLFLHPLHEIPGPFLARITVMWRRPTFKSTWADHRQYGDFVRIGPREVSINNLEGFHQIHGPGSPCVKAPIYECIMERTLHITREYPMLTARTTMWEKSLDHKDCLKGYEPIIQKHCETFVECLKSRSYSQFDITELLRFFSYDVMGDLALGHSFDMVKTQIMHSALLQESFMQDFLGSFKCAPWLVILLKKLSFIQDLRAAWFDDCANLLDERLKLGQQREDLFSSLLSYAKAMNNRPASMCHSLLDDADLAMSTGTDSIAYTLSALMWLLATHQKKQESLHEEVRRFPPSDSGLNHDYTKAGASYLHACINEALRLYPVVPGGIQRLTPPEGVTIAGRFIPGNTIVSTPIWSMHRDPRYFVAPNEFIPERWTTRPDLLLRWDAFVPFLTGPYGCPAQQFATMEIRMLISWVVYDFKLQSRENNRIDGENVIRKPGPVEKFTLQFPAHQVKFTPREKRPSTEEAFHEEVSKMFPRSPKRNDEYMKRLQQEKRVYSKERRRY</sequence>
<comment type="caution">
    <text evidence="1">The sequence shown here is derived from an EMBL/GenBank/DDBJ whole genome shotgun (WGS) entry which is preliminary data.</text>
</comment>
<evidence type="ECO:0000313" key="2">
    <source>
        <dbReference type="Proteomes" id="UP001177260"/>
    </source>
</evidence>
<protein>
    <submittedName>
        <fullName evidence="1">Uncharacterized protein</fullName>
    </submittedName>
</protein>
<name>A0ACC3B211_9EURO</name>